<proteinExistence type="predicted"/>
<evidence type="ECO:0000313" key="2">
    <source>
        <dbReference type="EMBL" id="MBD5781074.1"/>
    </source>
</evidence>
<dbReference type="RefSeq" id="WP_191618180.1">
    <property type="nucleotide sequence ID" value="NZ_JACYFG010000039.1"/>
</dbReference>
<protein>
    <recommendedName>
        <fullName evidence="4">Right handed beta helix domain-containing protein</fullName>
    </recommendedName>
</protein>
<organism evidence="2 3">
    <name type="scientific">Pelagicoccus enzymogenes</name>
    <dbReference type="NCBI Taxonomy" id="2773457"/>
    <lineage>
        <taxon>Bacteria</taxon>
        <taxon>Pseudomonadati</taxon>
        <taxon>Verrucomicrobiota</taxon>
        <taxon>Opitutia</taxon>
        <taxon>Puniceicoccales</taxon>
        <taxon>Pelagicoccaceae</taxon>
        <taxon>Pelagicoccus</taxon>
    </lineage>
</organism>
<accession>A0A927FA14</accession>
<dbReference type="InterPro" id="IPR011050">
    <property type="entry name" value="Pectin_lyase_fold/virulence"/>
</dbReference>
<dbReference type="SUPFAM" id="SSF51126">
    <property type="entry name" value="Pectin lyase-like"/>
    <property type="match status" value="1"/>
</dbReference>
<feature type="region of interest" description="Disordered" evidence="1">
    <location>
        <begin position="280"/>
        <end position="308"/>
    </location>
</feature>
<dbReference type="EMBL" id="JACYFG010000039">
    <property type="protein sequence ID" value="MBD5781074.1"/>
    <property type="molecule type" value="Genomic_DNA"/>
</dbReference>
<evidence type="ECO:0000256" key="1">
    <source>
        <dbReference type="SAM" id="MobiDB-lite"/>
    </source>
</evidence>
<sequence>MKLINHYIYHTFILTIASILFCGPTAYSAVIEKPTEDNTGPISDYETLKKNSVSGNYYLTTEGMIFEKYLMTGGNLIVTANNITIKDGLHENGSFFNILIHDGVTGTKIEHVEMIGASSEAIRGGDYTAKYLHIHDQIGDAIKPKNNVTIESSFFERLGSAKGAHADGIQIMEGFSNIQIRYNNFEMPPGLDGYANSQCIIIHPTVSNVTIDSNWINGGGHSVNINPDTTEIELTNNAFGFDFSFSPGGGATAYIACNTWQKAGTYGGVAYEAGDLLPGQSSSNDCQKGIHTPKSPSNLRNQMGEQPK</sequence>
<evidence type="ECO:0000313" key="3">
    <source>
        <dbReference type="Proteomes" id="UP000622317"/>
    </source>
</evidence>
<reference evidence="2" key="1">
    <citation type="submission" date="2020-09" db="EMBL/GenBank/DDBJ databases">
        <title>Pelagicoccus enzymogenes sp. nov. with an EPS production, isolated from marine sediment.</title>
        <authorList>
            <person name="Feng X."/>
        </authorList>
    </citation>
    <scope>NUCLEOTIDE SEQUENCE</scope>
    <source>
        <strain evidence="2">NFK12</strain>
    </source>
</reference>
<evidence type="ECO:0008006" key="4">
    <source>
        <dbReference type="Google" id="ProtNLM"/>
    </source>
</evidence>
<dbReference type="AlphaFoldDB" id="A0A927FA14"/>
<keyword evidence="3" id="KW-1185">Reference proteome</keyword>
<comment type="caution">
    <text evidence="2">The sequence shown here is derived from an EMBL/GenBank/DDBJ whole genome shotgun (WGS) entry which is preliminary data.</text>
</comment>
<dbReference type="Proteomes" id="UP000622317">
    <property type="component" value="Unassembled WGS sequence"/>
</dbReference>
<gene>
    <name evidence="2" type="ORF">IEN85_16365</name>
</gene>
<name>A0A927FA14_9BACT</name>
<feature type="compositionally biased region" description="Polar residues" evidence="1">
    <location>
        <begin position="294"/>
        <end position="308"/>
    </location>
</feature>